<dbReference type="EMBL" id="CP012830">
    <property type="protein sequence ID" value="ALI05167.1"/>
    <property type="molecule type" value="Genomic_DNA"/>
</dbReference>
<protein>
    <submittedName>
        <fullName evidence="2">Uncharacterized protein</fullName>
    </submittedName>
</protein>
<gene>
    <name evidence="2" type="ORF">AO353_24895</name>
</gene>
<evidence type="ECO:0000256" key="1">
    <source>
        <dbReference type="SAM" id="SignalP"/>
    </source>
</evidence>
<proteinExistence type="predicted"/>
<keyword evidence="1" id="KW-0732">Signal</keyword>
<feature type="signal peptide" evidence="1">
    <location>
        <begin position="1"/>
        <end position="19"/>
    </location>
</feature>
<dbReference type="Proteomes" id="UP000066487">
    <property type="component" value="Chromosome"/>
</dbReference>
<dbReference type="OrthoDB" id="5392962at2"/>
<dbReference type="AlphaFoldDB" id="A0A0N9WRS2"/>
<reference evidence="3" key="1">
    <citation type="submission" date="2015-09" db="EMBL/GenBank/DDBJ databases">
        <title>Whole genome sequence of Pseudomonas fluorescens FW300-N2E3.</title>
        <authorList>
            <person name="Ray J."/>
            <person name="Melnyk R."/>
            <person name="Deutschbauer A."/>
        </authorList>
    </citation>
    <scope>NUCLEOTIDE SEQUENCE [LARGE SCALE GENOMIC DNA]</scope>
    <source>
        <strain evidence="3">FW300-N2E3</strain>
    </source>
</reference>
<dbReference type="RefSeq" id="WP_054598328.1">
    <property type="nucleotide sequence ID" value="NZ_CP012830.1"/>
</dbReference>
<evidence type="ECO:0000313" key="2">
    <source>
        <dbReference type="EMBL" id="ALI05167.1"/>
    </source>
</evidence>
<evidence type="ECO:0000313" key="3">
    <source>
        <dbReference type="Proteomes" id="UP000066487"/>
    </source>
</evidence>
<name>A0A0N9WRS2_PSEFL</name>
<sequence length="291" mass="32222">MLVHVVLLYLLIGMPLAHAQDAQALTARYGALREQLANNPFHRPLYLQSTETSGSLTGDVYSLIEQPYAVVSPALQGIGHWCDILILHLNVKSCHASSGAEEGLLVNIGRKSDQPLADTYPFDFVYRVVTDSADYLQVVLSSAQGPFGTSNYRVTLEVVKLDAQRSFLHLSYSYDYGIAARVAMQGYLATVGRNKVGFSIVGRKADGQPAYIGDMRGLVERNAMRYYVAIEAYLGALTTPAPQQLEKRLSDWYAGIERYPLQLHEIERSEYLSMKRSEVQPQQVEGSAAAK</sequence>
<reference evidence="2 3" key="2">
    <citation type="journal article" date="2018" name="Nature">
        <title>Mutant phenotypes for thousands of bacterial genes of unknown function.</title>
        <authorList>
            <person name="Price M.N."/>
            <person name="Wetmore K.M."/>
            <person name="Waters R.J."/>
            <person name="Callaghan M."/>
            <person name="Ray J."/>
            <person name="Liu H."/>
            <person name="Kuehl J.V."/>
            <person name="Melnyk R.A."/>
            <person name="Lamson J.S."/>
            <person name="Suh Y."/>
            <person name="Carlson H.K."/>
            <person name="Esquivel Z."/>
            <person name="Sadeeshkumar H."/>
            <person name="Chakraborty R."/>
            <person name="Zane G.M."/>
            <person name="Rubin B.E."/>
            <person name="Wall J.D."/>
            <person name="Visel A."/>
            <person name="Bristow J."/>
            <person name="Blow M.J."/>
            <person name="Arkin A.P."/>
            <person name="Deutschbauer A.M."/>
        </authorList>
    </citation>
    <scope>NUCLEOTIDE SEQUENCE [LARGE SCALE GENOMIC DNA]</scope>
    <source>
        <strain evidence="2 3">FW300-N2E3</strain>
    </source>
</reference>
<organism evidence="2 3">
    <name type="scientific">Pseudomonas fluorescens</name>
    <dbReference type="NCBI Taxonomy" id="294"/>
    <lineage>
        <taxon>Bacteria</taxon>
        <taxon>Pseudomonadati</taxon>
        <taxon>Pseudomonadota</taxon>
        <taxon>Gammaproteobacteria</taxon>
        <taxon>Pseudomonadales</taxon>
        <taxon>Pseudomonadaceae</taxon>
        <taxon>Pseudomonas</taxon>
    </lineage>
</organism>
<accession>A0A0N9WRS2</accession>
<feature type="chain" id="PRO_5006040531" evidence="1">
    <location>
        <begin position="20"/>
        <end position="291"/>
    </location>
</feature>